<dbReference type="Proteomes" id="UP000245880">
    <property type="component" value="Unassembled WGS sequence"/>
</dbReference>
<dbReference type="Pfam" id="PF06094">
    <property type="entry name" value="GGACT"/>
    <property type="match status" value="1"/>
</dbReference>
<sequence>MQNHSLSEYLFVYGTLMSGHTNPFSHQLQRMATYYAEGYMPGALYRIDWYPGAIYQADSSSTVRGEIYQLNEAGPLLQALDAYEDLQPNESQSEYIRRIVPIDTPDGSRVDCWVYLFNKRVSGLQRIYGGDFRRG</sequence>
<dbReference type="SUPFAM" id="SSF110857">
    <property type="entry name" value="Gamma-glutamyl cyclotransferase-like"/>
    <property type="match status" value="1"/>
</dbReference>
<accession>A0A316BC53</accession>
<dbReference type="RefSeq" id="WP_109672109.1">
    <property type="nucleotide sequence ID" value="NZ_QGDT01000001.1"/>
</dbReference>
<dbReference type="Gene3D" id="3.10.490.10">
    <property type="entry name" value="Gamma-glutamyl cyclotransferase-like"/>
    <property type="match status" value="1"/>
</dbReference>
<keyword evidence="3" id="KW-1185">Reference proteome</keyword>
<dbReference type="EMBL" id="QGDT01000001">
    <property type="protein sequence ID" value="PWJ60057.1"/>
    <property type="molecule type" value="Genomic_DNA"/>
</dbReference>
<protein>
    <submittedName>
        <fullName evidence="2">Gamma-glutamylcyclotransferase (GGCT)/AIG2-like uncharacterized protein YtfP</fullName>
    </submittedName>
</protein>
<dbReference type="CDD" id="cd06661">
    <property type="entry name" value="GGCT_like"/>
    <property type="match status" value="1"/>
</dbReference>
<feature type="domain" description="Gamma-glutamylcyclotransferase AIG2-like" evidence="1">
    <location>
        <begin position="10"/>
        <end position="133"/>
    </location>
</feature>
<name>A0A316BC53_9BACT</name>
<gene>
    <name evidence="2" type="ORF">CLV98_101233</name>
</gene>
<dbReference type="InterPro" id="IPR036568">
    <property type="entry name" value="GGCT-like_sf"/>
</dbReference>
<evidence type="ECO:0000313" key="3">
    <source>
        <dbReference type="Proteomes" id="UP000245880"/>
    </source>
</evidence>
<organism evidence="2 3">
    <name type="scientific">Dyadobacter jejuensis</name>
    <dbReference type="NCBI Taxonomy" id="1082580"/>
    <lineage>
        <taxon>Bacteria</taxon>
        <taxon>Pseudomonadati</taxon>
        <taxon>Bacteroidota</taxon>
        <taxon>Cytophagia</taxon>
        <taxon>Cytophagales</taxon>
        <taxon>Spirosomataceae</taxon>
        <taxon>Dyadobacter</taxon>
    </lineage>
</organism>
<proteinExistence type="predicted"/>
<comment type="caution">
    <text evidence="2">The sequence shown here is derived from an EMBL/GenBank/DDBJ whole genome shotgun (WGS) entry which is preliminary data.</text>
</comment>
<dbReference type="AlphaFoldDB" id="A0A316BC53"/>
<dbReference type="GO" id="GO:0016740">
    <property type="term" value="F:transferase activity"/>
    <property type="evidence" value="ECO:0007669"/>
    <property type="project" value="UniProtKB-KW"/>
</dbReference>
<reference evidence="2 3" key="1">
    <citation type="submission" date="2018-03" db="EMBL/GenBank/DDBJ databases">
        <title>Genomic Encyclopedia of Archaeal and Bacterial Type Strains, Phase II (KMG-II): from individual species to whole genera.</title>
        <authorList>
            <person name="Goeker M."/>
        </authorList>
    </citation>
    <scope>NUCLEOTIDE SEQUENCE [LARGE SCALE GENOMIC DNA]</scope>
    <source>
        <strain evidence="2 3">DSM 100346</strain>
    </source>
</reference>
<evidence type="ECO:0000259" key="1">
    <source>
        <dbReference type="Pfam" id="PF06094"/>
    </source>
</evidence>
<dbReference type="OrthoDB" id="482277at2"/>
<dbReference type="InterPro" id="IPR009288">
    <property type="entry name" value="AIG2-like_dom"/>
</dbReference>
<evidence type="ECO:0000313" key="2">
    <source>
        <dbReference type="EMBL" id="PWJ60057.1"/>
    </source>
</evidence>
<dbReference type="InterPro" id="IPR013024">
    <property type="entry name" value="GGCT-like"/>
</dbReference>
<keyword evidence="2" id="KW-0808">Transferase</keyword>